<protein>
    <submittedName>
        <fullName evidence="1">Uncharacterized protein</fullName>
    </submittedName>
</protein>
<name>A0A6J8DTU1_MYTCO</name>
<accession>A0A6J8DTU1</accession>
<evidence type="ECO:0000313" key="2">
    <source>
        <dbReference type="Proteomes" id="UP000507470"/>
    </source>
</evidence>
<dbReference type="AlphaFoldDB" id="A0A6J8DTU1"/>
<evidence type="ECO:0000313" key="1">
    <source>
        <dbReference type="EMBL" id="CAC5410210.1"/>
    </source>
</evidence>
<dbReference type="Proteomes" id="UP000507470">
    <property type="component" value="Unassembled WGS sequence"/>
</dbReference>
<dbReference type="EMBL" id="CACVKT020007742">
    <property type="protein sequence ID" value="CAC5410210.1"/>
    <property type="molecule type" value="Genomic_DNA"/>
</dbReference>
<organism evidence="1 2">
    <name type="scientific">Mytilus coruscus</name>
    <name type="common">Sea mussel</name>
    <dbReference type="NCBI Taxonomy" id="42192"/>
    <lineage>
        <taxon>Eukaryota</taxon>
        <taxon>Metazoa</taxon>
        <taxon>Spiralia</taxon>
        <taxon>Lophotrochozoa</taxon>
        <taxon>Mollusca</taxon>
        <taxon>Bivalvia</taxon>
        <taxon>Autobranchia</taxon>
        <taxon>Pteriomorphia</taxon>
        <taxon>Mytilida</taxon>
        <taxon>Mytiloidea</taxon>
        <taxon>Mytilidae</taxon>
        <taxon>Mytilinae</taxon>
        <taxon>Mytilus</taxon>
    </lineage>
</organism>
<proteinExistence type="predicted"/>
<keyword evidence="2" id="KW-1185">Reference proteome</keyword>
<reference evidence="1 2" key="1">
    <citation type="submission" date="2020-06" db="EMBL/GenBank/DDBJ databases">
        <authorList>
            <person name="Li R."/>
            <person name="Bekaert M."/>
        </authorList>
    </citation>
    <scope>NUCLEOTIDE SEQUENCE [LARGE SCALE GENOMIC DNA]</scope>
    <source>
        <strain evidence="2">wild</strain>
    </source>
</reference>
<sequence length="164" mass="18932">MDYRFEHYRSIEDVYTKKTKLEIDKARILDTGPSSAGKPYFIGGSRREFEENATHISHLQIATNAINTSWPREKKLPARSIQENGYSHLKKTTKSEKNKIHTKHQRGHVKRAVIHLCKEDQDLALVHSMDDKAYLKPEAYDWLDKCFKLQAKLNITPSVAIGLL</sequence>
<gene>
    <name evidence="1" type="ORF">MCOR_43413</name>
</gene>